<dbReference type="PANTHER" id="PTHR45758:SF3">
    <property type="entry name" value="MITOCHONDRIAL SUBSTRATE CARRIER FAMILY PROTEIN E"/>
    <property type="match status" value="1"/>
</dbReference>
<dbReference type="PROSITE" id="PS51518">
    <property type="entry name" value="SGF29_C"/>
    <property type="match status" value="1"/>
</dbReference>
<name>A0AAV9II21_9RHOD</name>
<dbReference type="GO" id="GO:0005381">
    <property type="term" value="F:iron ion transmembrane transporter activity"/>
    <property type="evidence" value="ECO:0007669"/>
    <property type="project" value="UniProtKB-ARBA"/>
</dbReference>
<evidence type="ECO:0000313" key="12">
    <source>
        <dbReference type="Proteomes" id="UP001300502"/>
    </source>
</evidence>
<dbReference type="EMBL" id="JANCYU010000047">
    <property type="protein sequence ID" value="KAK4527043.1"/>
    <property type="molecule type" value="Genomic_DNA"/>
</dbReference>
<proteinExistence type="inferred from homology"/>
<comment type="subcellular location">
    <subcellularLocation>
        <location evidence="1">Mitochondrion membrane</location>
        <topology evidence="1">Multi-pass membrane protein</topology>
    </subcellularLocation>
</comment>
<dbReference type="InterPro" id="IPR023395">
    <property type="entry name" value="MCP_dom_sf"/>
</dbReference>
<keyword evidence="5" id="KW-1133">Transmembrane helix</keyword>
<dbReference type="AlphaFoldDB" id="A0AAV9II21"/>
<comment type="caution">
    <text evidence="11">The sequence shown here is derived from an EMBL/GenBank/DDBJ whole genome shotgun (WGS) entry which is preliminary data.</text>
</comment>
<dbReference type="InterPro" id="IPR010750">
    <property type="entry name" value="SGF29_tudor-like_dom"/>
</dbReference>
<evidence type="ECO:0000256" key="9">
    <source>
        <dbReference type="SAM" id="MobiDB-lite"/>
    </source>
</evidence>
<feature type="repeat" description="Solcar" evidence="8">
    <location>
        <begin position="13"/>
        <end position="107"/>
    </location>
</feature>
<comment type="similarity">
    <text evidence="2">Belongs to the mitochondrial carrier (TC 2.A.29) family.</text>
</comment>
<dbReference type="Pfam" id="PF00153">
    <property type="entry name" value="Mito_carr"/>
    <property type="match status" value="3"/>
</dbReference>
<protein>
    <recommendedName>
        <fullName evidence="10">SGF29 C-terminal domain-containing protein</fullName>
    </recommendedName>
</protein>
<dbReference type="Proteomes" id="UP001300502">
    <property type="component" value="Unassembled WGS sequence"/>
</dbReference>
<dbReference type="SUPFAM" id="SSF103506">
    <property type="entry name" value="Mitochondrial carrier"/>
    <property type="match status" value="1"/>
</dbReference>
<dbReference type="Pfam" id="PF07039">
    <property type="entry name" value="SGF29_Tudor"/>
    <property type="match status" value="1"/>
</dbReference>
<dbReference type="InterPro" id="IPR047288">
    <property type="entry name" value="Tudor_SGF29_rpt1"/>
</dbReference>
<evidence type="ECO:0000256" key="6">
    <source>
        <dbReference type="ARBA" id="ARBA00023128"/>
    </source>
</evidence>
<feature type="repeat" description="Solcar" evidence="8">
    <location>
        <begin position="220"/>
        <end position="311"/>
    </location>
</feature>
<evidence type="ECO:0000259" key="10">
    <source>
        <dbReference type="PROSITE" id="PS51518"/>
    </source>
</evidence>
<feature type="region of interest" description="Disordered" evidence="9">
    <location>
        <begin position="370"/>
        <end position="394"/>
    </location>
</feature>
<dbReference type="CDD" id="cd20393">
    <property type="entry name" value="Tudor_SGF29_rpt1"/>
    <property type="match status" value="1"/>
</dbReference>
<dbReference type="GO" id="GO:0031966">
    <property type="term" value="C:mitochondrial membrane"/>
    <property type="evidence" value="ECO:0007669"/>
    <property type="project" value="UniProtKB-SubCell"/>
</dbReference>
<feature type="repeat" description="Solcar" evidence="8">
    <location>
        <begin position="122"/>
        <end position="205"/>
    </location>
</feature>
<gene>
    <name evidence="11" type="ORF">GAYE_SCF34G4964</name>
</gene>
<feature type="domain" description="SGF29 C-terminal" evidence="10">
    <location>
        <begin position="641"/>
        <end position="777"/>
    </location>
</feature>
<evidence type="ECO:0000256" key="8">
    <source>
        <dbReference type="PROSITE-ProRule" id="PRU00282"/>
    </source>
</evidence>
<reference evidence="11 12" key="1">
    <citation type="submission" date="2022-07" db="EMBL/GenBank/DDBJ databases">
        <title>Genome-wide signatures of adaptation to extreme environments.</title>
        <authorList>
            <person name="Cho C.H."/>
            <person name="Yoon H.S."/>
        </authorList>
    </citation>
    <scope>NUCLEOTIDE SEQUENCE [LARGE SCALE GENOMIC DNA]</scope>
    <source>
        <strain evidence="11 12">108.79 E11</strain>
    </source>
</reference>
<evidence type="ECO:0000256" key="4">
    <source>
        <dbReference type="ARBA" id="ARBA00022692"/>
    </source>
</evidence>
<evidence type="ECO:0000256" key="7">
    <source>
        <dbReference type="ARBA" id="ARBA00023136"/>
    </source>
</evidence>
<evidence type="ECO:0000313" key="11">
    <source>
        <dbReference type="EMBL" id="KAK4527043.1"/>
    </source>
</evidence>
<keyword evidence="6" id="KW-0496">Mitochondrion</keyword>
<organism evidence="11 12">
    <name type="scientific">Galdieria yellowstonensis</name>
    <dbReference type="NCBI Taxonomy" id="3028027"/>
    <lineage>
        <taxon>Eukaryota</taxon>
        <taxon>Rhodophyta</taxon>
        <taxon>Bangiophyceae</taxon>
        <taxon>Galdieriales</taxon>
        <taxon>Galdieriaceae</taxon>
        <taxon>Galdieria</taxon>
    </lineage>
</organism>
<dbReference type="PROSITE" id="PS50920">
    <property type="entry name" value="SOLCAR"/>
    <property type="match status" value="3"/>
</dbReference>
<keyword evidence="3" id="KW-0813">Transport</keyword>
<dbReference type="Gene3D" id="2.30.30.140">
    <property type="match status" value="2"/>
</dbReference>
<keyword evidence="7 8" id="KW-0472">Membrane</keyword>
<evidence type="ECO:0000256" key="3">
    <source>
        <dbReference type="ARBA" id="ARBA00022448"/>
    </source>
</evidence>
<dbReference type="PANTHER" id="PTHR45758">
    <property type="entry name" value="MITOFERRIN-1-RELATED"/>
    <property type="match status" value="1"/>
</dbReference>
<keyword evidence="4 8" id="KW-0812">Transmembrane</keyword>
<evidence type="ECO:0000256" key="5">
    <source>
        <dbReference type="ARBA" id="ARBA00022989"/>
    </source>
</evidence>
<dbReference type="InterPro" id="IPR018108">
    <property type="entry name" value="MCP_transmembrane"/>
</dbReference>
<evidence type="ECO:0000256" key="2">
    <source>
        <dbReference type="ARBA" id="ARBA00006375"/>
    </source>
</evidence>
<dbReference type="Gene3D" id="1.50.40.10">
    <property type="entry name" value="Mitochondrial carrier domain"/>
    <property type="match status" value="2"/>
</dbReference>
<accession>A0AAV9II21</accession>
<sequence length="777" mass="88374">MNKKESEDSLVENSKPWLLSAAAASGVVSRSIVHPMDTLRANMMAWQRTNTVSCSQAPNFQSLWSTFLYLVKQSGIKGLYRGYGISVVVQAPAVATYLTTYDICKEWMSSRWNKQSSWFHSTSPLVHLGSGFCAEAVSAFFWVPMEVLKQRVQVRSQHASSLAALRDLLKYEGPKTLFKGYFLTLGVFGPYSMIYFVCYEHFKSWGREWNKTAASSTESLPSPFILASAALSGAVAAACTTPLDVIKTRYQTQGDIEYHNVVRYRNTWDAIRVIWRQEGVRAFFQGLSARVLWIMPGTAITMSTFEWLKKTPQKYNCWLYIVGNNIEVFQRRRRRRRLRLLMSSAVCGVDSSQPQDVVEDRTSLKEEEVASQSWNEEHSANNSEESIQKNGGENEQYTETVLPKGEDNIVHLQRNTKEDENALNQVTPSSMEGNLKTLGVEAANNSTLTPERNKNSDFKLENSIFVEKNVHSLDRTTEISNQFSYPVGTVSLTPYAPNAPFISQETAKRIPSYCYATQHSLIGIPTWMSSQTSNPTNAEIPPELSSIHSYPLTNDFHSVDEEARSASLVLLKLKSVTGEDGFELPTFRRKKWKKENVVYSQNKEESRPWGHRTFGKDMQCKIPENTDATCRSWKRARRSHESGVIPPQTEVACRVKEEEGNEWTWVLGIVDSYSNSSEQYRIIDIEELGNEHSSKERYYFVSPENVIPLSNDTKHVLPAETRVLAIYPDTTVFYPATIRSSRKTGKQLYYALEFDDEDEDEEIVKHVPARYVIIIPE</sequence>
<evidence type="ECO:0000256" key="1">
    <source>
        <dbReference type="ARBA" id="ARBA00004225"/>
    </source>
</evidence>
<keyword evidence="12" id="KW-1185">Reference proteome</keyword>